<evidence type="ECO:0008006" key="3">
    <source>
        <dbReference type="Google" id="ProtNLM"/>
    </source>
</evidence>
<dbReference type="KEGG" id="vag:N646_2249"/>
<dbReference type="NCBIfam" id="TIGR04255">
    <property type="entry name" value="sporadTIGR04255"/>
    <property type="match status" value="1"/>
</dbReference>
<dbReference type="HOGENOM" id="CLU_092413_0_0_6"/>
<evidence type="ECO:0000313" key="2">
    <source>
        <dbReference type="Proteomes" id="UP000016714"/>
    </source>
</evidence>
<dbReference type="Proteomes" id="UP000016714">
    <property type="component" value="Chromosome 1"/>
</dbReference>
<sequence>MSDYKKLNNHPLELVLVEVRYSPILNVKKYIPELHDQLRGDFPNFNTVVDKAVNFNNDQVDFSNIERWLFTSKDGQRVVDIDQNRVVYATTKYDRFDGFQEDVQQIVEVLKNIVNPSIYTRVGLRYCDNITSLDGGDAGLSELVVPQLLFDDTFSNIGQKGFKRQEYLIATGTTHLVIRTVQTVTPNVLPEDLVSIGLKVKADETAKLRLLLDFDHFWQDSNNPKDFEVDNILETLSGLHEASREAFWNATTPYARNEIWL</sequence>
<accession>A0A2I3CD71</accession>
<evidence type="ECO:0000313" key="1">
    <source>
        <dbReference type="EMBL" id="AGV18061.1"/>
    </source>
</evidence>
<protein>
    <recommendedName>
        <fullName evidence="3">TIGR04255 family protein</fullName>
    </recommendedName>
</protein>
<dbReference type="EMBL" id="CP006718">
    <property type="protein sequence ID" value="AGV18061.1"/>
    <property type="molecule type" value="Genomic_DNA"/>
</dbReference>
<reference evidence="1 2" key="1">
    <citation type="journal article" date="2015" name="Genome Announc.">
        <title>Complete genome sequence of Vibrio alginolyticus ATCC 17749.</title>
        <authorList>
            <person name="Liu X.F."/>
            <person name="Cao Y."/>
            <person name="Zhang H.L."/>
            <person name="Chen Y.J."/>
            <person name="Hu C.J."/>
        </authorList>
    </citation>
    <scope>NUCLEOTIDE SEQUENCE [LARGE SCALE GENOMIC DNA]</scope>
    <source>
        <strain evidence="2">ATCC 17749 / DSM 2171 / NBRC 15630 / NCIMB 1903 / NCTC 12160 / XII-53</strain>
    </source>
</reference>
<proteinExistence type="predicted"/>
<dbReference type="RefSeq" id="WP_017821124.1">
    <property type="nucleotide sequence ID" value="NC_022349.1"/>
</dbReference>
<dbReference type="AlphaFoldDB" id="A0A2I3CD71"/>
<organism evidence="1 2">
    <name type="scientific">Vibrio alginolyticus (strain ATCC 17749 / DSM 2171 / NBRC 15630 / NCIMB 1903 / NCTC 12160 / XII-53)</name>
    <dbReference type="NCBI Taxonomy" id="1219076"/>
    <lineage>
        <taxon>Bacteria</taxon>
        <taxon>Pseudomonadati</taxon>
        <taxon>Pseudomonadota</taxon>
        <taxon>Gammaproteobacteria</taxon>
        <taxon>Vibrionales</taxon>
        <taxon>Vibrionaceae</taxon>
        <taxon>Vibrio</taxon>
    </lineage>
</organism>
<dbReference type="InterPro" id="IPR026349">
    <property type="entry name" value="CHP04255"/>
</dbReference>
<name>A0A2I3CD71_VIBAX</name>
<gene>
    <name evidence="1" type="ORF">N646_2249</name>
</gene>